<reference evidence="12" key="1">
    <citation type="submission" date="2013-04" db="EMBL/GenBank/DDBJ databases">
        <authorList>
            <person name="Qu J."/>
            <person name="Murali S.C."/>
            <person name="Bandaranaike D."/>
            <person name="Bellair M."/>
            <person name="Blankenburg K."/>
            <person name="Chao H."/>
            <person name="Dinh H."/>
            <person name="Doddapaneni H."/>
            <person name="Downs B."/>
            <person name="Dugan-Rocha S."/>
            <person name="Elkadiri S."/>
            <person name="Gnanaolivu R.D."/>
            <person name="Hernandez B."/>
            <person name="Javaid M."/>
            <person name="Jayaseelan J.C."/>
            <person name="Lee S."/>
            <person name="Li M."/>
            <person name="Ming W."/>
            <person name="Munidasa M."/>
            <person name="Muniz J."/>
            <person name="Nguyen L."/>
            <person name="Ongeri F."/>
            <person name="Osuji N."/>
            <person name="Pu L.-L."/>
            <person name="Puazo M."/>
            <person name="Qu C."/>
            <person name="Quiroz J."/>
            <person name="Raj R."/>
            <person name="Weissenberger G."/>
            <person name="Xin Y."/>
            <person name="Zou X."/>
            <person name="Han Y."/>
            <person name="Richards S."/>
            <person name="Worley K."/>
            <person name="Muzny D."/>
            <person name="Gibbs R."/>
        </authorList>
    </citation>
    <scope>NUCLEOTIDE SEQUENCE</scope>
    <source>
        <strain evidence="12">Sampled in the wild</strain>
    </source>
</reference>
<dbReference type="GO" id="GO:0015031">
    <property type="term" value="P:protein transport"/>
    <property type="evidence" value="ECO:0007669"/>
    <property type="project" value="UniProtKB-KW"/>
</dbReference>
<keyword evidence="8 10" id="KW-1133">Transmembrane helix</keyword>
<comment type="caution">
    <text evidence="10">Lacks conserved residue(s) required for the propagation of feature annotation.</text>
</comment>
<evidence type="ECO:0000256" key="2">
    <source>
        <dbReference type="ARBA" id="ARBA00006931"/>
    </source>
</evidence>
<evidence type="ECO:0000313" key="13">
    <source>
        <dbReference type="Proteomes" id="UP000792457"/>
    </source>
</evidence>
<keyword evidence="13" id="KW-1185">Reference proteome</keyword>
<accession>A0A8K0K7W4</accession>
<dbReference type="GO" id="GO:0050185">
    <property type="term" value="F:phosphatidylinositol deacylase activity"/>
    <property type="evidence" value="ECO:0007669"/>
    <property type="project" value="TreeGrafter"/>
</dbReference>
<feature type="domain" description="GPI inositol-deacylase PGAP1-like alpha/beta" evidence="11">
    <location>
        <begin position="83"/>
        <end position="290"/>
    </location>
</feature>
<comment type="subcellular location">
    <subcellularLocation>
        <location evidence="1">Endoplasmic reticulum membrane</location>
        <topology evidence="1">Multi-pass membrane protein</topology>
    </subcellularLocation>
</comment>
<dbReference type="InterPro" id="IPR012908">
    <property type="entry name" value="PGAP1-ab_dom-like"/>
</dbReference>
<name>A0A8K0K7W4_LADFU</name>
<reference evidence="12" key="2">
    <citation type="submission" date="2017-10" db="EMBL/GenBank/DDBJ databases">
        <title>Ladona fulva Genome sequencing and assembly.</title>
        <authorList>
            <person name="Murali S."/>
            <person name="Richards S."/>
            <person name="Bandaranaike D."/>
            <person name="Bellair M."/>
            <person name="Blankenburg K."/>
            <person name="Chao H."/>
            <person name="Dinh H."/>
            <person name="Doddapaneni H."/>
            <person name="Dugan-Rocha S."/>
            <person name="Elkadiri S."/>
            <person name="Gnanaolivu R."/>
            <person name="Hernandez B."/>
            <person name="Skinner E."/>
            <person name="Javaid M."/>
            <person name="Lee S."/>
            <person name="Li M."/>
            <person name="Ming W."/>
            <person name="Munidasa M."/>
            <person name="Muniz J."/>
            <person name="Nguyen L."/>
            <person name="Hughes D."/>
            <person name="Osuji N."/>
            <person name="Pu L.-L."/>
            <person name="Puazo M."/>
            <person name="Qu C."/>
            <person name="Quiroz J."/>
            <person name="Raj R."/>
            <person name="Weissenberger G."/>
            <person name="Xin Y."/>
            <person name="Zou X."/>
            <person name="Han Y."/>
            <person name="Worley K."/>
            <person name="Muzny D."/>
            <person name="Gibbs R."/>
        </authorList>
    </citation>
    <scope>NUCLEOTIDE SEQUENCE</scope>
    <source>
        <strain evidence="12">Sampled in the wild</strain>
    </source>
</reference>
<dbReference type="InterPro" id="IPR029058">
    <property type="entry name" value="AB_hydrolase_fold"/>
</dbReference>
<keyword evidence="4 10" id="KW-0812">Transmembrane</keyword>
<dbReference type="InterPro" id="IPR039529">
    <property type="entry name" value="PGAP1/BST1"/>
</dbReference>
<dbReference type="Pfam" id="PF07819">
    <property type="entry name" value="PGAP1"/>
    <property type="match status" value="1"/>
</dbReference>
<dbReference type="Gene3D" id="3.40.50.1820">
    <property type="entry name" value="alpha/beta hydrolase"/>
    <property type="match status" value="1"/>
</dbReference>
<dbReference type="GO" id="GO:0005789">
    <property type="term" value="C:endoplasmic reticulum membrane"/>
    <property type="evidence" value="ECO:0007669"/>
    <property type="project" value="UniProtKB-SubCell"/>
</dbReference>
<keyword evidence="5 10" id="KW-0378">Hydrolase</keyword>
<dbReference type="EC" id="3.1.-.-" evidence="10"/>
<comment type="function">
    <text evidence="10">Involved in inositol deacylation of GPI-anchored proteins which plays important roles in the quality control and ER-associated degradation of GPI-anchored proteins.</text>
</comment>
<dbReference type="Proteomes" id="UP000792457">
    <property type="component" value="Unassembled WGS sequence"/>
</dbReference>
<keyword evidence="7 10" id="KW-0653">Protein transport</keyword>
<comment type="similarity">
    <text evidence="2 10">Belongs to the GPI inositol-deacylase family.</text>
</comment>
<organism evidence="12 13">
    <name type="scientific">Ladona fulva</name>
    <name type="common">Scarce chaser dragonfly</name>
    <name type="synonym">Libellula fulva</name>
    <dbReference type="NCBI Taxonomy" id="123851"/>
    <lineage>
        <taxon>Eukaryota</taxon>
        <taxon>Metazoa</taxon>
        <taxon>Ecdysozoa</taxon>
        <taxon>Arthropoda</taxon>
        <taxon>Hexapoda</taxon>
        <taxon>Insecta</taxon>
        <taxon>Pterygota</taxon>
        <taxon>Palaeoptera</taxon>
        <taxon>Odonata</taxon>
        <taxon>Epiprocta</taxon>
        <taxon>Anisoptera</taxon>
        <taxon>Libelluloidea</taxon>
        <taxon>Libellulidae</taxon>
        <taxon>Ladona</taxon>
    </lineage>
</organism>
<evidence type="ECO:0000313" key="12">
    <source>
        <dbReference type="EMBL" id="KAG8230005.1"/>
    </source>
</evidence>
<dbReference type="AlphaFoldDB" id="A0A8K0K7W4"/>
<keyword evidence="9 10" id="KW-0472">Membrane</keyword>
<evidence type="ECO:0000256" key="9">
    <source>
        <dbReference type="ARBA" id="ARBA00023136"/>
    </source>
</evidence>
<proteinExistence type="inferred from homology"/>
<dbReference type="OrthoDB" id="348976at2759"/>
<dbReference type="SUPFAM" id="SSF53474">
    <property type="entry name" value="alpha/beta-Hydrolases"/>
    <property type="match status" value="1"/>
</dbReference>
<keyword evidence="3 10" id="KW-0813">Transport</keyword>
<protein>
    <recommendedName>
        <fullName evidence="10">GPI inositol-deacylase</fullName>
        <ecNumber evidence="10">3.1.-.-</ecNumber>
    </recommendedName>
</protein>
<dbReference type="GO" id="GO:0006888">
    <property type="term" value="P:endoplasmic reticulum to Golgi vesicle-mediated transport"/>
    <property type="evidence" value="ECO:0007669"/>
    <property type="project" value="TreeGrafter"/>
</dbReference>
<evidence type="ECO:0000256" key="4">
    <source>
        <dbReference type="ARBA" id="ARBA00022692"/>
    </source>
</evidence>
<evidence type="ECO:0000256" key="10">
    <source>
        <dbReference type="RuleBase" id="RU365011"/>
    </source>
</evidence>
<evidence type="ECO:0000256" key="3">
    <source>
        <dbReference type="ARBA" id="ARBA00022448"/>
    </source>
</evidence>
<evidence type="ECO:0000256" key="7">
    <source>
        <dbReference type="ARBA" id="ARBA00022927"/>
    </source>
</evidence>
<evidence type="ECO:0000256" key="8">
    <source>
        <dbReference type="ARBA" id="ARBA00022989"/>
    </source>
</evidence>
<keyword evidence="6 10" id="KW-0256">Endoplasmic reticulum</keyword>
<gene>
    <name evidence="12" type="ORF">J437_LFUL008446</name>
</gene>
<evidence type="ECO:0000256" key="5">
    <source>
        <dbReference type="ARBA" id="ARBA00022801"/>
    </source>
</evidence>
<sequence length="614" mass="69569">MLTMAAVNLFVILSAVLFLGFLLGTVDYLVNHEENKCEMTYMFEYPQYVRIVLPSEVAQSYPRYNLYAYGEGKYTEKLRGMEFGGIPVLFIPGNSGSYKQVRSLASVSLRKSLALNSIIQFDYFTADLNEEYSALYGPALREQTKFIHQCIESVLNLYSGAKKKPTSVILIGHSMGGLVAKGLLLEPGFDPKTINTIITLATPHRSPVLMVDEYMAQYYANVTRFWTNNRNSTLKHIPLASIGGGHRDVLVRSELIKTTAIPGVWVSTDHLSILWCKQLVLTVVRALFDMVDPKAMQITESIQRKNDSLSYHLMKRTAGKRLMEAFHPKEAHFSEHGDWQEPLKRQYSFHKERVLKTTYIMVRLTDNPKYHMLAIEAVNLEAKDWGVNLSNETKFLPSVRMKRKGILLNVAALRRMSYSHVIVQIPPLNEPLPVLEASTEGALRYEIRLQGADLLWQAYLLHLRPSCPLVSTHHATATMTTSWSHEDVHAFVTEKRVQPLHLKLQSPKPSKYGKNETMKIKIILDPACRYSVSIQSSLSDSLGQMVRFYASMLLPYMVAVLILAVRQQMKFMENEGYCSSVHTALAVGAKPYYILPTVKIASKLIGRSNRVGRR</sequence>
<feature type="transmembrane region" description="Helical" evidence="10">
    <location>
        <begin position="546"/>
        <end position="565"/>
    </location>
</feature>
<dbReference type="EMBL" id="KZ308458">
    <property type="protein sequence ID" value="KAG8230005.1"/>
    <property type="molecule type" value="Genomic_DNA"/>
</dbReference>
<evidence type="ECO:0000259" key="11">
    <source>
        <dbReference type="Pfam" id="PF07819"/>
    </source>
</evidence>
<evidence type="ECO:0000256" key="1">
    <source>
        <dbReference type="ARBA" id="ARBA00004477"/>
    </source>
</evidence>
<evidence type="ECO:0000256" key="6">
    <source>
        <dbReference type="ARBA" id="ARBA00022824"/>
    </source>
</evidence>
<dbReference type="PANTHER" id="PTHR15495">
    <property type="entry name" value="NEGATIVE REGULATOR OF VESICLE FORMATION-RELATED"/>
    <property type="match status" value="1"/>
</dbReference>
<comment type="caution">
    <text evidence="12">The sequence shown here is derived from an EMBL/GenBank/DDBJ whole genome shotgun (WGS) entry which is preliminary data.</text>
</comment>
<dbReference type="GO" id="GO:0006505">
    <property type="term" value="P:GPI anchor metabolic process"/>
    <property type="evidence" value="ECO:0007669"/>
    <property type="project" value="TreeGrafter"/>
</dbReference>
<dbReference type="PANTHER" id="PTHR15495:SF7">
    <property type="entry name" value="GPI INOSITOL-DEACYLASE"/>
    <property type="match status" value="1"/>
</dbReference>
<dbReference type="Pfam" id="PF24660">
    <property type="entry name" value="PGAP1_3rd"/>
    <property type="match status" value="1"/>
</dbReference>